<feature type="transmembrane region" description="Helical" evidence="1">
    <location>
        <begin position="53"/>
        <end position="75"/>
    </location>
</feature>
<keyword evidence="1" id="KW-0472">Membrane</keyword>
<dbReference type="AlphaFoldDB" id="A0A7M2WZM1"/>
<dbReference type="PANTHER" id="PTHR43471">
    <property type="entry name" value="ABC TRANSPORTER PERMEASE"/>
    <property type="match status" value="1"/>
</dbReference>
<name>A0A7M2WZM1_9BACT</name>
<proteinExistence type="predicted"/>
<evidence type="ECO:0000313" key="3">
    <source>
        <dbReference type="Proteomes" id="UP000593765"/>
    </source>
</evidence>
<dbReference type="PANTHER" id="PTHR43471:SF10">
    <property type="entry name" value="SLL1107 PROTEIN"/>
    <property type="match status" value="1"/>
</dbReference>
<dbReference type="GO" id="GO:0140359">
    <property type="term" value="F:ABC-type transporter activity"/>
    <property type="evidence" value="ECO:0007669"/>
    <property type="project" value="InterPro"/>
</dbReference>
<sequence>MYRTLVIARHTFRESIVQPIFSLLIGIGCALMFIFAMLPFFTLGEDSTMFKSVALDIVLLLVLLTTLFATSKSVYDEIEDRTMLTLMSKPVRKWEVLLGKYLGIIVGALLAIVILGVVISGAIYWRVPTDYQLQVNSLDDLVLKQIADYRLMHIMGMIPSLLLVWLQIAALAAIGVALSVRFSLVVNLPAVILFYVAGNLTRFLGNMDANSSVVTRGLAWLATTVVPFLQVFDFRQHTVYREVRVPGTQFMDAVRHPNAVDLWTIWGYFGVASLYAVGFAIFALAAGLLLFENRELGGAEG</sequence>
<keyword evidence="1" id="KW-1133">Transmembrane helix</keyword>
<keyword evidence="1" id="KW-0812">Transmembrane</keyword>
<feature type="transmembrane region" description="Helical" evidence="1">
    <location>
        <begin position="184"/>
        <end position="201"/>
    </location>
</feature>
<dbReference type="Proteomes" id="UP000593765">
    <property type="component" value="Chromosome"/>
</dbReference>
<feature type="transmembrane region" description="Helical" evidence="1">
    <location>
        <begin position="154"/>
        <end position="178"/>
    </location>
</feature>
<dbReference type="KEGG" id="hbs:IPV69_02705"/>
<accession>A0A7M2WZM1</accession>
<dbReference type="GO" id="GO:0005886">
    <property type="term" value="C:plasma membrane"/>
    <property type="evidence" value="ECO:0007669"/>
    <property type="project" value="UniProtKB-SubCell"/>
</dbReference>
<protein>
    <submittedName>
        <fullName evidence="2">ABC transporter permease subunit</fullName>
    </submittedName>
</protein>
<dbReference type="Pfam" id="PF12679">
    <property type="entry name" value="ABC2_membrane_2"/>
    <property type="match status" value="1"/>
</dbReference>
<organism evidence="2 3">
    <name type="scientific">Humisphaera borealis</name>
    <dbReference type="NCBI Taxonomy" id="2807512"/>
    <lineage>
        <taxon>Bacteria</taxon>
        <taxon>Pseudomonadati</taxon>
        <taxon>Planctomycetota</taxon>
        <taxon>Phycisphaerae</taxon>
        <taxon>Tepidisphaerales</taxon>
        <taxon>Tepidisphaeraceae</taxon>
        <taxon>Humisphaera</taxon>
    </lineage>
</organism>
<dbReference type="PROSITE" id="PS51257">
    <property type="entry name" value="PROKAR_LIPOPROTEIN"/>
    <property type="match status" value="1"/>
</dbReference>
<reference evidence="2 3" key="1">
    <citation type="submission" date="2020-10" db="EMBL/GenBank/DDBJ databases">
        <title>Wide distribution of Phycisphaera-like planctomycetes from WD2101 soil group in peatlands and genome analysis of the first cultivated representative.</title>
        <authorList>
            <person name="Dedysh S.N."/>
            <person name="Beletsky A.V."/>
            <person name="Ivanova A."/>
            <person name="Kulichevskaya I.S."/>
            <person name="Suzina N.E."/>
            <person name="Philippov D.A."/>
            <person name="Rakitin A.L."/>
            <person name="Mardanov A.V."/>
            <person name="Ravin N.V."/>
        </authorList>
    </citation>
    <scope>NUCLEOTIDE SEQUENCE [LARGE SCALE GENOMIC DNA]</scope>
    <source>
        <strain evidence="2 3">M1803</strain>
    </source>
</reference>
<evidence type="ECO:0000313" key="2">
    <source>
        <dbReference type="EMBL" id="QOV90301.1"/>
    </source>
</evidence>
<dbReference type="RefSeq" id="WP_206293379.1">
    <property type="nucleotide sequence ID" value="NZ_CP063458.1"/>
</dbReference>
<feature type="transmembrane region" description="Helical" evidence="1">
    <location>
        <begin position="20"/>
        <end position="41"/>
    </location>
</feature>
<feature type="transmembrane region" description="Helical" evidence="1">
    <location>
        <begin position="265"/>
        <end position="291"/>
    </location>
</feature>
<dbReference type="EMBL" id="CP063458">
    <property type="protein sequence ID" value="QOV90301.1"/>
    <property type="molecule type" value="Genomic_DNA"/>
</dbReference>
<gene>
    <name evidence="2" type="ORF">IPV69_02705</name>
</gene>
<keyword evidence="3" id="KW-1185">Reference proteome</keyword>
<feature type="transmembrane region" description="Helical" evidence="1">
    <location>
        <begin position="101"/>
        <end position="125"/>
    </location>
</feature>
<evidence type="ECO:0000256" key="1">
    <source>
        <dbReference type="SAM" id="Phobius"/>
    </source>
</evidence>